<dbReference type="AlphaFoldDB" id="A0A922NAS8"/>
<reference evidence="3" key="1">
    <citation type="journal article" date="2022" name="Microb. Genom.">
        <title>A global pangenome for the wheat fungal pathogen Pyrenophora tritici-repentis and prediction of effector protein structural homology.</title>
        <authorList>
            <person name="Moolhuijzen P.M."/>
            <person name="See P.T."/>
            <person name="Shi G."/>
            <person name="Powell H.R."/>
            <person name="Cockram J."/>
            <person name="Jorgensen L.N."/>
            <person name="Benslimane H."/>
            <person name="Strelkov S.E."/>
            <person name="Turner J."/>
            <person name="Liu Z."/>
            <person name="Moffat C.S."/>
        </authorList>
    </citation>
    <scope>NUCLEOTIDE SEQUENCE [LARGE SCALE GENOMIC DNA]</scope>
</reference>
<organism evidence="2 3">
    <name type="scientific">Pyrenophora tritici-repentis</name>
    <dbReference type="NCBI Taxonomy" id="45151"/>
    <lineage>
        <taxon>Eukaryota</taxon>
        <taxon>Fungi</taxon>
        <taxon>Dikarya</taxon>
        <taxon>Ascomycota</taxon>
        <taxon>Pezizomycotina</taxon>
        <taxon>Dothideomycetes</taxon>
        <taxon>Pleosporomycetidae</taxon>
        <taxon>Pleosporales</taxon>
        <taxon>Pleosporineae</taxon>
        <taxon>Pleosporaceae</taxon>
        <taxon>Pyrenophora</taxon>
    </lineage>
</organism>
<feature type="region of interest" description="Disordered" evidence="1">
    <location>
        <begin position="360"/>
        <end position="610"/>
    </location>
</feature>
<keyword evidence="3" id="KW-1185">Reference proteome</keyword>
<feature type="compositionally biased region" description="Polar residues" evidence="1">
    <location>
        <begin position="367"/>
        <end position="415"/>
    </location>
</feature>
<gene>
    <name evidence="2" type="ORF">Ptr86124_007089</name>
</gene>
<evidence type="ECO:0000256" key="1">
    <source>
        <dbReference type="SAM" id="MobiDB-lite"/>
    </source>
</evidence>
<feature type="region of interest" description="Disordered" evidence="1">
    <location>
        <begin position="311"/>
        <end position="338"/>
    </location>
</feature>
<dbReference type="Proteomes" id="UP000249757">
    <property type="component" value="Unassembled WGS sequence"/>
</dbReference>
<feature type="compositionally biased region" description="Low complexity" evidence="1">
    <location>
        <begin position="508"/>
        <end position="518"/>
    </location>
</feature>
<sequence>MGIHTRMYTVVPDNVGMEGCDAIRMNGANELCAYFSAILDPIPTGHSTKLGQETRVPNTHTRRSAVVASNYAPSWISRRRPSNNARFSRRSTVVEGAHGSDVSNDHLEDLVDSIENFRFTTMVTTITLNKISDLRTIVVMTSNNLLNAGWDLHRLYMIWSEITADAPSDDVVGILKPWSRLSKERVAKACQKMERALAIHKTWTENMACTRTLAMTLNLMSQRWWRTFDERYRELAMLDPRDVAGQVAVVMEVHLDMKEEVVTPTAPTRRRSLKRGLSTRSSSATRLRNPVLPSVAETTEMEPLEKTRHSIATSHLTRRSSTGSNIPRWSLPATSRIPRPVQSSSAHVVAQPVIITKHAVQDIPNFSRPTKPTSMARQSPQNTTQPEMESGSPPDTQPQTHVIEDPQSNPAPTTTEPEKKSGERPAPSLALAVSPPMHPSSPYHVQSSQDPSSNEAAMEKEGWNARRERARIQSERAVAASTYRQQPLSHIPPNGGYSTIPRKPIPSPSSTSLRSYSSHQMLANSRSISGISSSSSNTLDHRSSLGTMAGHSDASTFDIGAPERESTDSSSYQSTRDSVVRRSRSGSSSDASCASPPLPIASPPPKLRHHSMPTRYIHKELTTVPSYTFPCRPGTGTRTSSLPSLHVESPGSNKRHSTSSQHHQHSDIQRARLESLVALTAERPLSLTHRHKTYPYPMRSPHRPSVSSRPRPHSYHKSPPQPLSTPSPTNNRYYPKSTSPNTLEKRTVPRRETLAQWKAERDEAKMEFYGIRRASMKERVRRANELEQEREEELVRMGKGTGEKGDCDDDGEGGAGCFGGILGMFRMGR</sequence>
<feature type="compositionally biased region" description="Low complexity" evidence="1">
    <location>
        <begin position="425"/>
        <end position="435"/>
    </location>
</feature>
<feature type="compositionally biased region" description="Polar residues" evidence="1">
    <location>
        <begin position="730"/>
        <end position="742"/>
    </location>
</feature>
<protein>
    <submittedName>
        <fullName evidence="2">Nucleo-P87 domain containing protein</fullName>
    </submittedName>
</protein>
<feature type="compositionally biased region" description="Low complexity" evidence="1">
    <location>
        <begin position="525"/>
        <end position="536"/>
    </location>
</feature>
<accession>A0A922NAS8</accession>
<evidence type="ECO:0000313" key="3">
    <source>
        <dbReference type="Proteomes" id="UP000249757"/>
    </source>
</evidence>
<proteinExistence type="predicted"/>
<comment type="caution">
    <text evidence="2">The sequence shown here is derived from an EMBL/GenBank/DDBJ whole genome shotgun (WGS) entry which is preliminary data.</text>
</comment>
<feature type="compositionally biased region" description="Low complexity" evidence="1">
    <location>
        <begin position="585"/>
        <end position="595"/>
    </location>
</feature>
<evidence type="ECO:0000313" key="2">
    <source>
        <dbReference type="EMBL" id="KAI1514459.1"/>
    </source>
</evidence>
<feature type="compositionally biased region" description="Basic and acidic residues" evidence="1">
    <location>
        <begin position="457"/>
        <end position="474"/>
    </location>
</feature>
<feature type="compositionally biased region" description="Low complexity" evidence="1">
    <location>
        <begin position="275"/>
        <end position="288"/>
    </location>
</feature>
<feature type="region of interest" description="Disordered" evidence="1">
    <location>
        <begin position="265"/>
        <end position="288"/>
    </location>
</feature>
<feature type="compositionally biased region" description="Polar residues" evidence="1">
    <location>
        <begin position="311"/>
        <end position="327"/>
    </location>
</feature>
<feature type="compositionally biased region" description="Polar residues" evidence="1">
    <location>
        <begin position="443"/>
        <end position="455"/>
    </location>
</feature>
<feature type="compositionally biased region" description="Basic and acidic residues" evidence="1">
    <location>
        <begin position="782"/>
        <end position="805"/>
    </location>
</feature>
<name>A0A922NAS8_9PLEO</name>
<feature type="compositionally biased region" description="Pro residues" evidence="1">
    <location>
        <begin position="596"/>
        <end position="605"/>
    </location>
</feature>
<dbReference type="EMBL" id="NRDI02000008">
    <property type="protein sequence ID" value="KAI1514459.1"/>
    <property type="molecule type" value="Genomic_DNA"/>
</dbReference>
<feature type="region of interest" description="Disordered" evidence="1">
    <location>
        <begin position="782"/>
        <end position="813"/>
    </location>
</feature>
<feature type="region of interest" description="Disordered" evidence="1">
    <location>
        <begin position="625"/>
        <end position="669"/>
    </location>
</feature>
<feature type="region of interest" description="Disordered" evidence="1">
    <location>
        <begin position="684"/>
        <end position="747"/>
    </location>
</feature>